<gene>
    <name evidence="1" type="ORF">SAMN05192529_101426</name>
</gene>
<dbReference type="AlphaFoldDB" id="A0A1H3VT44"/>
<evidence type="ECO:0000313" key="1">
    <source>
        <dbReference type="EMBL" id="SDZ77861.1"/>
    </source>
</evidence>
<dbReference type="EMBL" id="FNQY01000001">
    <property type="protein sequence ID" value="SDZ77861.1"/>
    <property type="molecule type" value="Genomic_DNA"/>
</dbReference>
<accession>A0A1H3VT44</accession>
<organism evidence="1 2">
    <name type="scientific">Arachidicoccus rhizosphaerae</name>
    <dbReference type="NCBI Taxonomy" id="551991"/>
    <lineage>
        <taxon>Bacteria</taxon>
        <taxon>Pseudomonadati</taxon>
        <taxon>Bacteroidota</taxon>
        <taxon>Chitinophagia</taxon>
        <taxon>Chitinophagales</taxon>
        <taxon>Chitinophagaceae</taxon>
        <taxon>Arachidicoccus</taxon>
    </lineage>
</organism>
<reference evidence="1 2" key="1">
    <citation type="submission" date="2016-10" db="EMBL/GenBank/DDBJ databases">
        <authorList>
            <person name="de Groot N.N."/>
        </authorList>
    </citation>
    <scope>NUCLEOTIDE SEQUENCE [LARGE SCALE GENOMIC DNA]</scope>
    <source>
        <strain evidence="1 2">Vu-144</strain>
    </source>
</reference>
<dbReference type="RefSeq" id="WP_091392656.1">
    <property type="nucleotide sequence ID" value="NZ_FNQY01000001.1"/>
</dbReference>
<dbReference type="PROSITE" id="PS51257">
    <property type="entry name" value="PROKAR_LIPOPROTEIN"/>
    <property type="match status" value="1"/>
</dbReference>
<dbReference type="Pfam" id="PF16132">
    <property type="entry name" value="DUF4843"/>
    <property type="match status" value="1"/>
</dbReference>
<keyword evidence="2" id="KW-1185">Reference proteome</keyword>
<evidence type="ECO:0000313" key="2">
    <source>
        <dbReference type="Proteomes" id="UP000199041"/>
    </source>
</evidence>
<protein>
    <recommendedName>
        <fullName evidence="3">DUF4843 domain-containing protein</fullName>
    </recommendedName>
</protein>
<name>A0A1H3VT44_9BACT</name>
<evidence type="ECO:0008006" key="3">
    <source>
        <dbReference type="Google" id="ProtNLM"/>
    </source>
</evidence>
<proteinExistence type="predicted"/>
<dbReference type="InterPro" id="IPR032299">
    <property type="entry name" value="DUF4843"/>
</dbReference>
<dbReference type="Proteomes" id="UP000199041">
    <property type="component" value="Unassembled WGS sequence"/>
</dbReference>
<sequence length="257" mass="29428">MKKLIYIFLAAGLAATAGCQKDKYFLYNDTGRIQFGPDPSFQYRSGYELADTVKSFTFVYEDEAIHQDTVFFDIYTVGGTSKKDRQFKLAQVQVDGLMNAQPDKHYVGFDNPDAIRNFVIPADSVHKRVPIILLRDASLKDTSVVLKFEVVDGGDFAVGQQDNLWRQIGFTDRLSQPGRWDATFAKYYFGDYSVTKHKFMIDSTGKKWDDDFITEIYADYALLSYWKGVCKNALIKYNNIHKSDPLKDEYGQLVIFP</sequence>
<dbReference type="OrthoDB" id="1092914at2"/>
<dbReference type="STRING" id="551991.SAMN05192529_101426"/>